<feature type="signal peptide" evidence="1">
    <location>
        <begin position="1"/>
        <end position="32"/>
    </location>
</feature>
<evidence type="ECO:0000313" key="2">
    <source>
        <dbReference type="EMBL" id="MDO7875958.1"/>
    </source>
</evidence>
<gene>
    <name evidence="2" type="ORF">Q5H93_14535</name>
</gene>
<feature type="chain" id="PRO_5045527394" description="DUF3808 domain-containing protein" evidence="1">
    <location>
        <begin position="33"/>
        <end position="510"/>
    </location>
</feature>
<reference evidence="2" key="1">
    <citation type="submission" date="2023-07" db="EMBL/GenBank/DDBJ databases">
        <authorList>
            <person name="Kim M.K."/>
        </authorList>
    </citation>
    <scope>NUCLEOTIDE SEQUENCE</scope>
    <source>
        <strain evidence="2">ASUV-10-1</strain>
    </source>
</reference>
<dbReference type="SUPFAM" id="SSF48452">
    <property type="entry name" value="TPR-like"/>
    <property type="match status" value="1"/>
</dbReference>
<evidence type="ECO:0008006" key="4">
    <source>
        <dbReference type="Google" id="ProtNLM"/>
    </source>
</evidence>
<dbReference type="InterPro" id="IPR011990">
    <property type="entry name" value="TPR-like_helical_dom_sf"/>
</dbReference>
<dbReference type="RefSeq" id="WP_305007289.1">
    <property type="nucleotide sequence ID" value="NZ_JAUQSY010000009.1"/>
</dbReference>
<proteinExistence type="predicted"/>
<name>A0ABT9BCJ1_9BACT</name>
<evidence type="ECO:0000256" key="1">
    <source>
        <dbReference type="SAM" id="SignalP"/>
    </source>
</evidence>
<organism evidence="2 3">
    <name type="scientific">Hymenobacter aranciens</name>
    <dbReference type="NCBI Taxonomy" id="3063996"/>
    <lineage>
        <taxon>Bacteria</taxon>
        <taxon>Pseudomonadati</taxon>
        <taxon>Bacteroidota</taxon>
        <taxon>Cytophagia</taxon>
        <taxon>Cytophagales</taxon>
        <taxon>Hymenobacteraceae</taxon>
        <taxon>Hymenobacter</taxon>
    </lineage>
</organism>
<accession>A0ABT9BCJ1</accession>
<dbReference type="Gene3D" id="1.25.40.10">
    <property type="entry name" value="Tetratricopeptide repeat domain"/>
    <property type="match status" value="1"/>
</dbReference>
<sequence length="510" mass="57327">MFFTAEVRRRFRSGAQALLLAVALLCAAFRTAPQEPGPEQETSSDKQEALSPGCRRAYAEVLKFKLTTARQLLRAEPAGPGTWLVADCADFAELLVTQDASRYEATVAAQQARLTALDKAPAGAMRDYTRAEIQLHLGINQLVFKHVVAGSWHLRQGFQQMQGVVKRYPGFMPARKTLGVCQFAVGAMPEGYHWLLRLLGFAGDIDTGLRNMTLAASQAHDFQTESQIYLALVRESYYKQPAEALRLAERLREQQPDNLLFSYLVISLNKRQHHADAALAAYRARPTGPTYLPLAYLHHMVADLLLYQGNYAASERENLAFLSEYRGQYYRKDAAFKLYLAAWLGGKPATTVARYREQINNAGPTDVEEDKYAQQYYHNAVALNPVLTRARLQIDGGYYRQALNTLRGFQATGNTLQRDQIEEPYRRARAYQGLGRLDSARLAYERTLMLGSITSFYFAPQAALELGYLSRAAGQRAQAKAYFEKALNAPWHEYKNSTDAKAKLALRELQ</sequence>
<evidence type="ECO:0000313" key="3">
    <source>
        <dbReference type="Proteomes" id="UP001176429"/>
    </source>
</evidence>
<dbReference type="Proteomes" id="UP001176429">
    <property type="component" value="Unassembled WGS sequence"/>
</dbReference>
<protein>
    <recommendedName>
        <fullName evidence="4">DUF3808 domain-containing protein</fullName>
    </recommendedName>
</protein>
<dbReference type="EMBL" id="JAUQSY010000009">
    <property type="protein sequence ID" value="MDO7875958.1"/>
    <property type="molecule type" value="Genomic_DNA"/>
</dbReference>
<keyword evidence="3" id="KW-1185">Reference proteome</keyword>
<keyword evidence="1" id="KW-0732">Signal</keyword>
<comment type="caution">
    <text evidence="2">The sequence shown here is derived from an EMBL/GenBank/DDBJ whole genome shotgun (WGS) entry which is preliminary data.</text>
</comment>